<dbReference type="InterPro" id="IPR052021">
    <property type="entry name" value="Type-I_RS_S_subunit"/>
</dbReference>
<dbReference type="RefSeq" id="WP_224140641.1">
    <property type="nucleotide sequence ID" value="NZ_JAIQUM010000048.1"/>
</dbReference>
<keyword evidence="2" id="KW-0680">Restriction system</keyword>
<evidence type="ECO:0000313" key="5">
    <source>
        <dbReference type="EMBL" id="MBZ5752178.1"/>
    </source>
</evidence>
<dbReference type="InterPro" id="IPR044946">
    <property type="entry name" value="Restrct_endonuc_typeI_TRD_sf"/>
</dbReference>
<comment type="similarity">
    <text evidence="1">Belongs to the type-I restriction system S methylase family.</text>
</comment>
<protein>
    <submittedName>
        <fullName evidence="5">Restriction endonuclease subunit S</fullName>
        <ecNumber evidence="5">3.1.21.-</ecNumber>
    </submittedName>
</protein>
<dbReference type="GO" id="GO:0004519">
    <property type="term" value="F:endonuclease activity"/>
    <property type="evidence" value="ECO:0007669"/>
    <property type="project" value="UniProtKB-KW"/>
</dbReference>
<feature type="domain" description="Type I restriction modification DNA specificity" evidence="4">
    <location>
        <begin position="243"/>
        <end position="393"/>
    </location>
</feature>
<evidence type="ECO:0000313" key="6">
    <source>
        <dbReference type="Proteomes" id="UP001165287"/>
    </source>
</evidence>
<reference evidence="5" key="1">
    <citation type="submission" date="2024-05" db="EMBL/GenBank/DDBJ databases">
        <title>Metabacillus sp. nov., isolated from the rhizosphere soil of tomato plants.</title>
        <authorList>
            <person name="Ma R."/>
        </authorList>
    </citation>
    <scope>NUCLEOTIDE SEQUENCE</scope>
    <source>
        <strain evidence="5">DBTR6</strain>
    </source>
</reference>
<keyword evidence="6" id="KW-1185">Reference proteome</keyword>
<dbReference type="Gene3D" id="3.90.220.20">
    <property type="entry name" value="DNA methylase specificity domains"/>
    <property type="match status" value="2"/>
</dbReference>
<comment type="caution">
    <text evidence="5">The sequence shown here is derived from an EMBL/GenBank/DDBJ whole genome shotgun (WGS) entry which is preliminary data.</text>
</comment>
<dbReference type="Proteomes" id="UP001165287">
    <property type="component" value="Unassembled WGS sequence"/>
</dbReference>
<evidence type="ECO:0000256" key="1">
    <source>
        <dbReference type="ARBA" id="ARBA00010923"/>
    </source>
</evidence>
<evidence type="ECO:0000259" key="4">
    <source>
        <dbReference type="Pfam" id="PF01420"/>
    </source>
</evidence>
<keyword evidence="5" id="KW-0378">Hydrolase</keyword>
<feature type="domain" description="Type I restriction modification DNA specificity" evidence="4">
    <location>
        <begin position="37"/>
        <end position="204"/>
    </location>
</feature>
<name>A0ABS7UW17_9BACI</name>
<keyword evidence="3" id="KW-0238">DNA-binding</keyword>
<evidence type="ECO:0000256" key="3">
    <source>
        <dbReference type="ARBA" id="ARBA00023125"/>
    </source>
</evidence>
<organism evidence="5 6">
    <name type="scientific">Metabacillus rhizolycopersici</name>
    <dbReference type="NCBI Taxonomy" id="2875709"/>
    <lineage>
        <taxon>Bacteria</taxon>
        <taxon>Bacillati</taxon>
        <taxon>Bacillota</taxon>
        <taxon>Bacilli</taxon>
        <taxon>Bacillales</taxon>
        <taxon>Bacillaceae</taxon>
        <taxon>Metabacillus</taxon>
    </lineage>
</organism>
<accession>A0ABS7UW17</accession>
<keyword evidence="5" id="KW-0540">Nuclease</keyword>
<gene>
    <name evidence="5" type="ORF">K9V48_18450</name>
</gene>
<sequence length="418" mass="47553">MSLKQSKVGVIPSEWEVEIIDNLKSTERNSISMGPFGSKIKKENFIDQGVPVIRGINLKNFKFHEDDFVFVSEEKAEELKASWVKQKDIVITHRGTLGQVGYVPEKSKYKKYIVSQSGMKLSCNEEKVISKYLYYYLNSRVGQYFLLMNKSQVGVPAIAQASTSLKKIPVPLPSLEEQKAIVNNLSPLDEKIETNNQINEKIEKMAQAIFKHWFVDFEFPNEKGKAYKSSGGEMVESEIGLIPKGWEVEGLGKIIEISSGKRPKEKSPELNKEFTFPLVGASSIMGFVKEYNYNEPILVIGRVGTHGVIQRFQKKIWASDNTLVIKSRYYEYVYQVLSTIDYKSLNRGSTQPLITQTDIKNQKIIIPNINLLGKFEETVRSLFELVNKNNIENKALSSTRYSLLPKLMSGEIRVPLEN</sequence>
<evidence type="ECO:0000256" key="2">
    <source>
        <dbReference type="ARBA" id="ARBA00022747"/>
    </source>
</evidence>
<dbReference type="SUPFAM" id="SSF116734">
    <property type="entry name" value="DNA methylase specificity domain"/>
    <property type="match status" value="2"/>
</dbReference>
<dbReference type="EC" id="3.1.21.-" evidence="5"/>
<proteinExistence type="inferred from homology"/>
<dbReference type="GO" id="GO:0016787">
    <property type="term" value="F:hydrolase activity"/>
    <property type="evidence" value="ECO:0007669"/>
    <property type="project" value="UniProtKB-KW"/>
</dbReference>
<dbReference type="Pfam" id="PF01420">
    <property type="entry name" value="Methylase_S"/>
    <property type="match status" value="2"/>
</dbReference>
<dbReference type="EMBL" id="JAIQUM010000048">
    <property type="protein sequence ID" value="MBZ5752178.1"/>
    <property type="molecule type" value="Genomic_DNA"/>
</dbReference>
<keyword evidence="5" id="KW-0255">Endonuclease</keyword>
<dbReference type="InterPro" id="IPR000055">
    <property type="entry name" value="Restrct_endonuc_typeI_TRD"/>
</dbReference>
<dbReference type="PANTHER" id="PTHR30408">
    <property type="entry name" value="TYPE-1 RESTRICTION ENZYME ECOKI SPECIFICITY PROTEIN"/>
    <property type="match status" value="1"/>
</dbReference>
<dbReference type="PANTHER" id="PTHR30408:SF12">
    <property type="entry name" value="TYPE I RESTRICTION ENZYME MJAVIII SPECIFICITY SUBUNIT"/>
    <property type="match status" value="1"/>
</dbReference>